<reference evidence="1" key="2">
    <citation type="submission" date="2021-12" db="EMBL/GenBank/DDBJ databases">
        <title>Resequencing data analysis of finger millet.</title>
        <authorList>
            <person name="Hatakeyama M."/>
            <person name="Aluri S."/>
            <person name="Balachadran M.T."/>
            <person name="Sivarajan S.R."/>
            <person name="Poveda L."/>
            <person name="Shimizu-Inatsugi R."/>
            <person name="Schlapbach R."/>
            <person name="Sreeman S.M."/>
            <person name="Shimizu K.K."/>
        </authorList>
    </citation>
    <scope>NUCLEOTIDE SEQUENCE</scope>
</reference>
<evidence type="ECO:0000313" key="2">
    <source>
        <dbReference type="Proteomes" id="UP001054889"/>
    </source>
</evidence>
<keyword evidence="2" id="KW-1185">Reference proteome</keyword>
<evidence type="ECO:0000313" key="1">
    <source>
        <dbReference type="EMBL" id="GJM92974.1"/>
    </source>
</evidence>
<reference evidence="1" key="1">
    <citation type="journal article" date="2018" name="DNA Res.">
        <title>Multiple hybrid de novo genome assembly of finger millet, an orphan allotetraploid crop.</title>
        <authorList>
            <person name="Hatakeyama M."/>
            <person name="Aluri S."/>
            <person name="Balachadran M.T."/>
            <person name="Sivarajan S.R."/>
            <person name="Patrignani A."/>
            <person name="Gruter S."/>
            <person name="Poveda L."/>
            <person name="Shimizu-Inatsugi R."/>
            <person name="Baeten J."/>
            <person name="Francoijs K.J."/>
            <person name="Nataraja K.N."/>
            <person name="Reddy Y.A.N."/>
            <person name="Phadnis S."/>
            <person name="Ravikumar R.L."/>
            <person name="Schlapbach R."/>
            <person name="Sreeman S.M."/>
            <person name="Shimizu K.K."/>
        </authorList>
    </citation>
    <scope>NUCLEOTIDE SEQUENCE</scope>
</reference>
<comment type="caution">
    <text evidence="1">The sequence shown here is derived from an EMBL/GenBank/DDBJ whole genome shotgun (WGS) entry which is preliminary data.</text>
</comment>
<dbReference type="AlphaFoldDB" id="A0AAV5C4D9"/>
<protein>
    <submittedName>
        <fullName evidence="1">Uncharacterized protein</fullName>
    </submittedName>
</protein>
<sequence length="169" mass="19462">MMEPYPLHYSRRPKNDDDAAFASIDPNIKFMLEELQKMEIRLGYRIEGRCVGIEHHLEDAEQKAEARFISLEMGQAELEHWRPEIEKKVDSVKLEVNHLNNFLERESLERPGSKSSILSGSASARPSAWFTADGPNGHHFDNHHRDYEFGSSIHTRILGTGMNNESHHQ</sequence>
<organism evidence="1 2">
    <name type="scientific">Eleusine coracana subsp. coracana</name>
    <dbReference type="NCBI Taxonomy" id="191504"/>
    <lineage>
        <taxon>Eukaryota</taxon>
        <taxon>Viridiplantae</taxon>
        <taxon>Streptophyta</taxon>
        <taxon>Embryophyta</taxon>
        <taxon>Tracheophyta</taxon>
        <taxon>Spermatophyta</taxon>
        <taxon>Magnoliopsida</taxon>
        <taxon>Liliopsida</taxon>
        <taxon>Poales</taxon>
        <taxon>Poaceae</taxon>
        <taxon>PACMAD clade</taxon>
        <taxon>Chloridoideae</taxon>
        <taxon>Cynodonteae</taxon>
        <taxon>Eleusininae</taxon>
        <taxon>Eleusine</taxon>
    </lineage>
</organism>
<proteinExistence type="predicted"/>
<gene>
    <name evidence="1" type="primary">ga09483</name>
    <name evidence="1" type="ORF">PR202_ga09483</name>
</gene>
<dbReference type="EMBL" id="BQKI01000004">
    <property type="protein sequence ID" value="GJM92974.1"/>
    <property type="molecule type" value="Genomic_DNA"/>
</dbReference>
<accession>A0AAV5C4D9</accession>
<name>A0AAV5C4D9_ELECO</name>
<dbReference type="Proteomes" id="UP001054889">
    <property type="component" value="Unassembled WGS sequence"/>
</dbReference>